<dbReference type="AlphaFoldDB" id="A0A6G4N8H8"/>
<comment type="similarity">
    <text evidence="1">Belongs to the N(4)/N(6)-methyltransferase family.</text>
</comment>
<comment type="caution">
    <text evidence="9">The sequence shown here is derived from an EMBL/GenBank/DDBJ whole genome shotgun (WGS) entry which is preliminary data.</text>
</comment>
<dbReference type="InterPro" id="IPR038333">
    <property type="entry name" value="T1MK-like_N_sf"/>
</dbReference>
<feature type="non-terminal residue" evidence="9">
    <location>
        <position position="110"/>
    </location>
</feature>
<accession>A0A6G4N8H8</accession>
<reference evidence="9" key="1">
    <citation type="submission" date="2020-02" db="EMBL/GenBank/DDBJ databases">
        <title>Novel Insights Into The Classification of Staphylococcal Beta-Lactamases In Relation To The Cefazolin Inoculum Effect.</title>
        <authorList>
            <person name="Carvajal L.P."/>
            <person name="Rincon S."/>
            <person name="Echeverri A."/>
            <person name="Porras J."/>
            <person name="Rios R."/>
            <person name="Ordonez K."/>
            <person name="Seas C."/>
            <person name="Gomez-Villegas S."/>
            <person name="Diaz L."/>
            <person name="Arias C.A."/>
            <person name="Reyes J."/>
        </authorList>
    </citation>
    <scope>NUCLEOTIDE SEQUENCE</scope>
    <source>
        <strain evidence="9">UG241</strain>
    </source>
</reference>
<evidence type="ECO:0000259" key="8">
    <source>
        <dbReference type="Pfam" id="PF12161"/>
    </source>
</evidence>
<keyword evidence="3 9" id="KW-0489">Methyltransferase</keyword>
<evidence type="ECO:0000256" key="7">
    <source>
        <dbReference type="ARBA" id="ARBA00047942"/>
    </source>
</evidence>
<feature type="domain" description="N6 adenine-specific DNA methyltransferase N-terminal" evidence="8">
    <location>
        <begin position="16"/>
        <end position="97"/>
    </location>
</feature>
<sequence>MSITEKQRQQQAESHKKLWSIANDLRGNMDASEFRNYILGLIFYRFLSEKAEQEYADALSGEDITYQEAWADEEYREDLKAELIDQVGYFIEPQDLFSAMIREIETQDFD</sequence>
<dbReference type="GO" id="GO:0009007">
    <property type="term" value="F:site-specific DNA-methyltransferase (adenine-specific) activity"/>
    <property type="evidence" value="ECO:0007669"/>
    <property type="project" value="UniProtKB-EC"/>
</dbReference>
<dbReference type="InterPro" id="IPR029063">
    <property type="entry name" value="SAM-dependent_MTases_sf"/>
</dbReference>
<evidence type="ECO:0000256" key="3">
    <source>
        <dbReference type="ARBA" id="ARBA00022603"/>
    </source>
</evidence>
<keyword evidence="4 9" id="KW-0808">Transferase</keyword>
<organism evidence="9">
    <name type="scientific">Staphylococcus aureus</name>
    <dbReference type="NCBI Taxonomy" id="1280"/>
    <lineage>
        <taxon>Bacteria</taxon>
        <taxon>Bacillati</taxon>
        <taxon>Bacillota</taxon>
        <taxon>Bacilli</taxon>
        <taxon>Bacillales</taxon>
        <taxon>Staphylococcaceae</taxon>
        <taxon>Staphylococcus</taxon>
    </lineage>
</organism>
<evidence type="ECO:0000256" key="6">
    <source>
        <dbReference type="ARBA" id="ARBA00022747"/>
    </source>
</evidence>
<keyword evidence="5" id="KW-0949">S-adenosyl-L-methionine</keyword>
<dbReference type="InterPro" id="IPR022749">
    <property type="entry name" value="D12N6_MeTrfase_N"/>
</dbReference>
<keyword evidence="6" id="KW-0680">Restriction system</keyword>
<dbReference type="EMBL" id="JAAJBW010000669">
    <property type="protein sequence ID" value="NGG26921.1"/>
    <property type="molecule type" value="Genomic_DNA"/>
</dbReference>
<dbReference type="GO" id="GO:0032259">
    <property type="term" value="P:methylation"/>
    <property type="evidence" value="ECO:0007669"/>
    <property type="project" value="UniProtKB-KW"/>
</dbReference>
<dbReference type="Pfam" id="PF12161">
    <property type="entry name" value="HsdM_N"/>
    <property type="match status" value="1"/>
</dbReference>
<name>A0A6G4N8H8_STAAU</name>
<evidence type="ECO:0000313" key="9">
    <source>
        <dbReference type="EMBL" id="NGG26921.1"/>
    </source>
</evidence>
<evidence type="ECO:0000256" key="2">
    <source>
        <dbReference type="ARBA" id="ARBA00011900"/>
    </source>
</evidence>
<dbReference type="PANTHER" id="PTHR42933">
    <property type="entry name" value="SLR6095 PROTEIN"/>
    <property type="match status" value="1"/>
</dbReference>
<dbReference type="Gene3D" id="1.20.1260.30">
    <property type="match status" value="1"/>
</dbReference>
<dbReference type="InterPro" id="IPR051537">
    <property type="entry name" value="DNA_Adenine_Mtase"/>
</dbReference>
<dbReference type="PANTHER" id="PTHR42933:SF1">
    <property type="entry name" value="SITE-SPECIFIC DNA-METHYLTRANSFERASE (ADENINE-SPECIFIC)"/>
    <property type="match status" value="1"/>
</dbReference>
<dbReference type="SUPFAM" id="SSF53335">
    <property type="entry name" value="S-adenosyl-L-methionine-dependent methyltransferases"/>
    <property type="match status" value="1"/>
</dbReference>
<evidence type="ECO:0000256" key="1">
    <source>
        <dbReference type="ARBA" id="ARBA00006594"/>
    </source>
</evidence>
<protein>
    <recommendedName>
        <fullName evidence="2">site-specific DNA-methyltransferase (adenine-specific)</fullName>
        <ecNumber evidence="2">2.1.1.72</ecNumber>
    </recommendedName>
</protein>
<dbReference type="EC" id="2.1.1.72" evidence="2"/>
<dbReference type="GO" id="GO:0009307">
    <property type="term" value="P:DNA restriction-modification system"/>
    <property type="evidence" value="ECO:0007669"/>
    <property type="project" value="UniProtKB-KW"/>
</dbReference>
<gene>
    <name evidence="9" type="ORF">G0Y31_13285</name>
</gene>
<evidence type="ECO:0000256" key="4">
    <source>
        <dbReference type="ARBA" id="ARBA00022679"/>
    </source>
</evidence>
<evidence type="ECO:0000256" key="5">
    <source>
        <dbReference type="ARBA" id="ARBA00022691"/>
    </source>
</evidence>
<comment type="catalytic activity">
    <reaction evidence="7">
        <text>a 2'-deoxyadenosine in DNA + S-adenosyl-L-methionine = an N(6)-methyl-2'-deoxyadenosine in DNA + S-adenosyl-L-homocysteine + H(+)</text>
        <dbReference type="Rhea" id="RHEA:15197"/>
        <dbReference type="Rhea" id="RHEA-COMP:12418"/>
        <dbReference type="Rhea" id="RHEA-COMP:12419"/>
        <dbReference type="ChEBI" id="CHEBI:15378"/>
        <dbReference type="ChEBI" id="CHEBI:57856"/>
        <dbReference type="ChEBI" id="CHEBI:59789"/>
        <dbReference type="ChEBI" id="CHEBI:90615"/>
        <dbReference type="ChEBI" id="CHEBI:90616"/>
        <dbReference type="EC" id="2.1.1.72"/>
    </reaction>
</comment>
<proteinExistence type="inferred from homology"/>